<evidence type="ECO:0000313" key="2">
    <source>
        <dbReference type="EMBL" id="PTE19199.1"/>
    </source>
</evidence>
<dbReference type="RefSeq" id="WP_107323330.1">
    <property type="nucleotide sequence ID" value="NZ_NHSP01000086.1"/>
</dbReference>
<sequence>MSRPEKHSLTLGGHRTSVSLEPEFWAAFREIAAASGRGINELAAEIDTARGAECGLATAIRLHVLAHYRKAR</sequence>
<dbReference type="GO" id="GO:0016740">
    <property type="term" value="F:transferase activity"/>
    <property type="evidence" value="ECO:0007669"/>
    <property type="project" value="UniProtKB-KW"/>
</dbReference>
<feature type="domain" description="Ribbon-helix-helix" evidence="1">
    <location>
        <begin position="4"/>
        <end position="68"/>
    </location>
</feature>
<dbReference type="InterPro" id="IPR027373">
    <property type="entry name" value="RHH_dom"/>
</dbReference>
<dbReference type="OrthoDB" id="7477016at2"/>
<accession>A0A2T4JMQ9</accession>
<proteinExistence type="predicted"/>
<gene>
    <name evidence="2" type="ORF">C5F46_00100</name>
</gene>
<dbReference type="Gene3D" id="1.10.3990.20">
    <property type="entry name" value="protein bp1543"/>
    <property type="match status" value="1"/>
</dbReference>
<keyword evidence="2" id="KW-0808">Transferase</keyword>
<comment type="caution">
    <text evidence="2">The sequence shown here is derived from an EMBL/GenBank/DDBJ whole genome shotgun (WGS) entry which is preliminary data.</text>
</comment>
<dbReference type="AlphaFoldDB" id="A0A2T4JMQ9"/>
<protein>
    <submittedName>
        <fullName evidence="2">Aryl-sulfate sulfotransferase</fullName>
    </submittedName>
</protein>
<dbReference type="Pfam" id="PF13467">
    <property type="entry name" value="RHH_4"/>
    <property type="match status" value="1"/>
</dbReference>
<name>A0A2T4JMQ9_9RHOB</name>
<keyword evidence="3" id="KW-1185">Reference proteome</keyword>
<reference evidence="2 3" key="1">
    <citation type="submission" date="2018-03" db="EMBL/GenBank/DDBJ databases">
        <title>Rhodobacter veldkampii.</title>
        <authorList>
            <person name="Meyer T.E."/>
            <person name="Miller S."/>
            <person name="Lodha T."/>
            <person name="Gandham S."/>
            <person name="Chintalapati S."/>
            <person name="Chintalapati V.R."/>
        </authorList>
    </citation>
    <scope>NUCLEOTIDE SEQUENCE [LARGE SCALE GENOMIC DNA]</scope>
    <source>
        <strain evidence="2 3">DSM 11550</strain>
    </source>
</reference>
<evidence type="ECO:0000313" key="3">
    <source>
        <dbReference type="Proteomes" id="UP000241899"/>
    </source>
</evidence>
<dbReference type="Proteomes" id="UP000241899">
    <property type="component" value="Unassembled WGS sequence"/>
</dbReference>
<evidence type="ECO:0000259" key="1">
    <source>
        <dbReference type="Pfam" id="PF13467"/>
    </source>
</evidence>
<dbReference type="InterPro" id="IPR038268">
    <property type="entry name" value="RHH_sf"/>
</dbReference>
<dbReference type="EMBL" id="PZKF01000001">
    <property type="protein sequence ID" value="PTE19199.1"/>
    <property type="molecule type" value="Genomic_DNA"/>
</dbReference>
<organism evidence="2 3">
    <name type="scientific">Phaeovulum veldkampii DSM 11550</name>
    <dbReference type="NCBI Taxonomy" id="1185920"/>
    <lineage>
        <taxon>Bacteria</taxon>
        <taxon>Pseudomonadati</taxon>
        <taxon>Pseudomonadota</taxon>
        <taxon>Alphaproteobacteria</taxon>
        <taxon>Rhodobacterales</taxon>
        <taxon>Paracoccaceae</taxon>
        <taxon>Phaeovulum</taxon>
    </lineage>
</organism>